<feature type="transmembrane region" description="Helical" evidence="8">
    <location>
        <begin position="87"/>
        <end position="105"/>
    </location>
</feature>
<dbReference type="EC" id="7.1.1.2" evidence="2 8"/>
<evidence type="ECO:0000256" key="8">
    <source>
        <dbReference type="RuleBase" id="RU003404"/>
    </source>
</evidence>
<feature type="transmembrane region" description="Helical" evidence="8">
    <location>
        <begin position="375"/>
        <end position="393"/>
    </location>
</feature>
<comment type="subcellular location">
    <subcellularLocation>
        <location evidence="1">Membrane</location>
        <topology evidence="1">Multi-pass membrane protein</topology>
    </subcellularLocation>
</comment>
<dbReference type="GO" id="GO:0008137">
    <property type="term" value="F:NADH dehydrogenase (ubiquinone) activity"/>
    <property type="evidence" value="ECO:0007669"/>
    <property type="project" value="UniProtKB-EC"/>
</dbReference>
<dbReference type="EMBL" id="KM083123">
    <property type="protein sequence ID" value="AIN75490.1"/>
    <property type="molecule type" value="Genomic_DNA"/>
</dbReference>
<feature type="transmembrane region" description="Helical" evidence="8">
    <location>
        <begin position="448"/>
        <end position="470"/>
    </location>
</feature>
<comment type="similarity">
    <text evidence="8">Belongs to the complex I subunit 5 family.</text>
</comment>
<feature type="transmembrane region" description="Helical" evidence="8">
    <location>
        <begin position="242"/>
        <end position="263"/>
    </location>
</feature>
<keyword evidence="5 8" id="KW-1133">Transmembrane helix</keyword>
<feature type="domain" description="NADH:quinone oxidoreductase/Mrp antiporter transmembrane" evidence="9">
    <location>
        <begin position="108"/>
        <end position="382"/>
    </location>
</feature>
<keyword evidence="8" id="KW-0520">NAD</keyword>
<dbReference type="PANTHER" id="PTHR42829:SF2">
    <property type="entry name" value="NADH-UBIQUINONE OXIDOREDUCTASE CHAIN 5"/>
    <property type="match status" value="1"/>
</dbReference>
<accession>A0A0U1XAI8</accession>
<gene>
    <name evidence="11" type="primary">nad5</name>
</gene>
<evidence type="ECO:0000313" key="11">
    <source>
        <dbReference type="EMBL" id="AIN75490.1"/>
    </source>
</evidence>
<dbReference type="GO" id="GO:0042773">
    <property type="term" value="P:ATP synthesis coupled electron transport"/>
    <property type="evidence" value="ECO:0007669"/>
    <property type="project" value="InterPro"/>
</dbReference>
<dbReference type="InterPro" id="IPR001750">
    <property type="entry name" value="ND/Mrp_TM"/>
</dbReference>
<feature type="transmembrane region" description="Helical" evidence="8">
    <location>
        <begin position="50"/>
        <end position="75"/>
    </location>
</feature>
<evidence type="ECO:0000256" key="2">
    <source>
        <dbReference type="ARBA" id="ARBA00012944"/>
    </source>
</evidence>
<dbReference type="GO" id="GO:0003954">
    <property type="term" value="F:NADH dehydrogenase activity"/>
    <property type="evidence" value="ECO:0007669"/>
    <property type="project" value="TreeGrafter"/>
</dbReference>
<dbReference type="PANTHER" id="PTHR42829">
    <property type="entry name" value="NADH-UBIQUINONE OXIDOREDUCTASE CHAIN 5"/>
    <property type="match status" value="1"/>
</dbReference>
<proteinExistence type="inferred from homology"/>
<sequence>MLEKFHKQRLSVLLLTMSVGTIFLYCVNSMTNWFTYMVNLEILYISTNYITLSLLVDKVSISFSALVTFISACVFMFSRWYMKDDPFYFRFSWILLSFVISMNILVYSGSLLMLLVGWDGLGVSSFALIVYYQSGESVRAGFLTLLVNRLGDILIMVTMFYFVMVGSSLLVNYSTVYMFAMLCLLGVASLTKSAQYPFSAWLPAAMAAPTPVSALVHSSTLVTAGIYIMIRAFMTMNINPTLSAVFLFCGSLTSLIGGACALNENDIKKVVAFSTLSQLGIMVFCLGLGSPDLALLHLYTHAMFKAMLFLVAGFILMLSFGVQDMRLLGAVTKNTPYLLIFLNTSTMCLMGIPFLSAYYSKHAILSLCLSSSVNLFSTLTMGLAVVLTSVYMIRMLKSLNWRSCGSVVLHHPQFPFHMYAPCMLLYCGSVFLGWGFNMADPTYIASTFLPNILNLLVNFLLLIGLFVGLIFMKRRGVLMLVNMFYMDPFWGSMSRIGNKAYVNLKNVEYGWAEPYCYSSSVKGGLTWLNTSLSWSKSSFSFSKHGVCLICIFVLCMYLS</sequence>
<feature type="domain" description="NADH-Ubiquinone oxidoreductase (complex I) chain 5 N-terminal" evidence="10">
    <location>
        <begin position="49"/>
        <end position="91"/>
    </location>
</feature>
<protein>
    <recommendedName>
        <fullName evidence="3 8">NADH-ubiquinone oxidoreductase chain 5</fullName>
        <ecNumber evidence="2 8">7.1.1.2</ecNumber>
    </recommendedName>
</protein>
<dbReference type="Pfam" id="PF00662">
    <property type="entry name" value="Proton_antipo_N"/>
    <property type="match status" value="1"/>
</dbReference>
<dbReference type="AlphaFoldDB" id="A0A0U1XAI8"/>
<keyword evidence="8" id="KW-0813">Transport</keyword>
<feature type="transmembrane region" description="Helical" evidence="8">
    <location>
        <begin position="170"/>
        <end position="191"/>
    </location>
</feature>
<feature type="transmembrane region" description="Helical" evidence="8">
    <location>
        <begin position="414"/>
        <end position="436"/>
    </location>
</feature>
<feature type="transmembrane region" description="Helical" evidence="8">
    <location>
        <begin position="212"/>
        <end position="230"/>
    </location>
</feature>
<name>A0A0U1XAI8_MASKI</name>
<evidence type="ECO:0000259" key="10">
    <source>
        <dbReference type="Pfam" id="PF00662"/>
    </source>
</evidence>
<evidence type="ECO:0000256" key="6">
    <source>
        <dbReference type="ARBA" id="ARBA00023136"/>
    </source>
</evidence>
<evidence type="ECO:0000256" key="7">
    <source>
        <dbReference type="ARBA" id="ARBA00049551"/>
    </source>
</evidence>
<feature type="transmembrane region" description="Helical" evidence="8">
    <location>
        <begin position="302"/>
        <end position="322"/>
    </location>
</feature>
<comment type="catalytic activity">
    <reaction evidence="7 8">
        <text>a ubiquinone + NADH + 5 H(+)(in) = a ubiquinol + NAD(+) + 4 H(+)(out)</text>
        <dbReference type="Rhea" id="RHEA:29091"/>
        <dbReference type="Rhea" id="RHEA-COMP:9565"/>
        <dbReference type="Rhea" id="RHEA-COMP:9566"/>
        <dbReference type="ChEBI" id="CHEBI:15378"/>
        <dbReference type="ChEBI" id="CHEBI:16389"/>
        <dbReference type="ChEBI" id="CHEBI:17976"/>
        <dbReference type="ChEBI" id="CHEBI:57540"/>
        <dbReference type="ChEBI" id="CHEBI:57945"/>
        <dbReference type="EC" id="7.1.1.2"/>
    </reaction>
</comment>
<geneLocation type="mitochondrion" evidence="11"/>
<comment type="function">
    <text evidence="8">Core subunit of the mitochondrial membrane respiratory chain NADH dehydrogenase (Complex I) which catalyzes electron transfer from NADH through the respiratory chain, using ubiquinone as an electron acceptor. Essential for the catalytic activity and assembly of complex I.</text>
</comment>
<dbReference type="GO" id="GO:0016020">
    <property type="term" value="C:membrane"/>
    <property type="evidence" value="ECO:0007669"/>
    <property type="project" value="UniProtKB-SubCell"/>
</dbReference>
<keyword evidence="8" id="KW-0830">Ubiquinone</keyword>
<reference evidence="11" key="1">
    <citation type="journal article" date="2014" name="Mitochondrial DNA">
        <title>The complete mitochondrial genome of Chinese land snail Mastigeulota kiangsinensis (Gastropoda: Pulmonata: Bradybaenidae).</title>
        <authorList>
            <person name="Deng P.J."/>
            <person name="Wang W.M."/>
            <person name="Huang X.C."/>
            <person name="Wu X.P."/>
            <person name="Xie G.L."/>
            <person name="Ouyang S."/>
        </authorList>
    </citation>
    <scope>NUCLEOTIDE SEQUENCE</scope>
</reference>
<organism evidence="11">
    <name type="scientific">Mastigeulota kiangsinensis</name>
    <name type="common">Chinese land snail</name>
    <dbReference type="NCBI Taxonomy" id="1544384"/>
    <lineage>
        <taxon>Eukaryota</taxon>
        <taxon>Metazoa</taxon>
        <taxon>Spiralia</taxon>
        <taxon>Lophotrochozoa</taxon>
        <taxon>Mollusca</taxon>
        <taxon>Gastropoda</taxon>
        <taxon>Heterobranchia</taxon>
        <taxon>Euthyneura</taxon>
        <taxon>Panpulmonata</taxon>
        <taxon>Eupulmonata</taxon>
        <taxon>Stylommatophora</taxon>
        <taxon>Helicina</taxon>
        <taxon>Camaenoidea</taxon>
        <taxon>Camaenidae</taxon>
        <taxon>Mastigeulota</taxon>
    </lineage>
</organism>
<feature type="transmembrane region" description="Helical" evidence="8">
    <location>
        <begin position="143"/>
        <end position="164"/>
    </location>
</feature>
<keyword evidence="4 8" id="KW-0812">Transmembrane</keyword>
<keyword evidence="6 8" id="KW-0472">Membrane</keyword>
<feature type="transmembrane region" description="Helical" evidence="8">
    <location>
        <begin position="270"/>
        <end position="290"/>
    </location>
</feature>
<dbReference type="InterPro" id="IPR001516">
    <property type="entry name" value="Proton_antipo_N"/>
</dbReference>
<dbReference type="Pfam" id="PF00361">
    <property type="entry name" value="Proton_antipo_M"/>
    <property type="match status" value="1"/>
</dbReference>
<dbReference type="PRINTS" id="PR01434">
    <property type="entry name" value="NADHDHGNASE5"/>
</dbReference>
<evidence type="ECO:0000256" key="5">
    <source>
        <dbReference type="ARBA" id="ARBA00022989"/>
    </source>
</evidence>
<feature type="transmembrane region" description="Helical" evidence="8">
    <location>
        <begin position="12"/>
        <end position="30"/>
    </location>
</feature>
<keyword evidence="8 11" id="KW-0496">Mitochondrion</keyword>
<dbReference type="GO" id="GO:0015990">
    <property type="term" value="P:electron transport coupled proton transport"/>
    <property type="evidence" value="ECO:0007669"/>
    <property type="project" value="TreeGrafter"/>
</dbReference>
<dbReference type="InterPro" id="IPR003945">
    <property type="entry name" value="NU5C-like"/>
</dbReference>
<evidence type="ECO:0000256" key="1">
    <source>
        <dbReference type="ARBA" id="ARBA00004141"/>
    </source>
</evidence>
<evidence type="ECO:0000256" key="4">
    <source>
        <dbReference type="ARBA" id="ARBA00022692"/>
    </source>
</evidence>
<evidence type="ECO:0000259" key="9">
    <source>
        <dbReference type="Pfam" id="PF00361"/>
    </source>
</evidence>
<feature type="transmembrane region" description="Helical" evidence="8">
    <location>
        <begin position="334"/>
        <end position="355"/>
    </location>
</feature>
<evidence type="ECO:0000256" key="3">
    <source>
        <dbReference type="ARBA" id="ARBA00021096"/>
    </source>
</evidence>